<dbReference type="EMBL" id="CP136898">
    <property type="protein sequence ID" value="WOL19091.1"/>
    <property type="molecule type" value="Genomic_DNA"/>
</dbReference>
<gene>
    <name evidence="1" type="ORF">Cni_G27888</name>
</gene>
<proteinExistence type="predicted"/>
<evidence type="ECO:0000313" key="1">
    <source>
        <dbReference type="EMBL" id="WOL19091.1"/>
    </source>
</evidence>
<keyword evidence="2" id="KW-1185">Reference proteome</keyword>
<sequence length="102" mass="11311">MNSYQQDSQLDTNVIQSSGKVGSSAHARRRITHENYLTPSECLVFPDETYFGCFFFASAENHVAVTQACQVGWKVVARIITCSTDKAPLLFMHALSPTITHS</sequence>
<reference evidence="1 2" key="1">
    <citation type="submission" date="2023-10" db="EMBL/GenBank/DDBJ databases">
        <title>Chromosome-scale genome assembly provides insights into flower coloration mechanisms of Canna indica.</title>
        <authorList>
            <person name="Li C."/>
        </authorList>
    </citation>
    <scope>NUCLEOTIDE SEQUENCE [LARGE SCALE GENOMIC DNA]</scope>
    <source>
        <tissue evidence="1">Flower</tissue>
    </source>
</reference>
<dbReference type="AlphaFoldDB" id="A0AAQ3L6E7"/>
<evidence type="ECO:0000313" key="2">
    <source>
        <dbReference type="Proteomes" id="UP001327560"/>
    </source>
</evidence>
<protein>
    <submittedName>
        <fullName evidence="1">Uncharacterized protein</fullName>
    </submittedName>
</protein>
<name>A0AAQ3L6E7_9LILI</name>
<accession>A0AAQ3L6E7</accession>
<organism evidence="1 2">
    <name type="scientific">Canna indica</name>
    <name type="common">Indian-shot</name>
    <dbReference type="NCBI Taxonomy" id="4628"/>
    <lineage>
        <taxon>Eukaryota</taxon>
        <taxon>Viridiplantae</taxon>
        <taxon>Streptophyta</taxon>
        <taxon>Embryophyta</taxon>
        <taxon>Tracheophyta</taxon>
        <taxon>Spermatophyta</taxon>
        <taxon>Magnoliopsida</taxon>
        <taxon>Liliopsida</taxon>
        <taxon>Zingiberales</taxon>
        <taxon>Cannaceae</taxon>
        <taxon>Canna</taxon>
    </lineage>
</organism>
<dbReference type="Proteomes" id="UP001327560">
    <property type="component" value="Chromosome 9"/>
</dbReference>